<gene>
    <name evidence="2" type="ORF">GCM10016455_31530</name>
</gene>
<accession>A0ABQ3JDC3</accession>
<feature type="transmembrane region" description="Helical" evidence="1">
    <location>
        <begin position="104"/>
        <end position="121"/>
    </location>
</feature>
<feature type="transmembrane region" description="Helical" evidence="1">
    <location>
        <begin position="45"/>
        <end position="66"/>
    </location>
</feature>
<organism evidence="2 3">
    <name type="scientific">Aliiroseovarius zhejiangensis</name>
    <dbReference type="NCBI Taxonomy" id="1632025"/>
    <lineage>
        <taxon>Bacteria</taxon>
        <taxon>Pseudomonadati</taxon>
        <taxon>Pseudomonadota</taxon>
        <taxon>Alphaproteobacteria</taxon>
        <taxon>Rhodobacterales</taxon>
        <taxon>Paracoccaceae</taxon>
        <taxon>Aliiroseovarius</taxon>
    </lineage>
</organism>
<evidence type="ECO:0000313" key="2">
    <source>
        <dbReference type="EMBL" id="GHF08186.1"/>
    </source>
</evidence>
<keyword evidence="1" id="KW-0472">Membrane</keyword>
<keyword evidence="1" id="KW-0812">Transmembrane</keyword>
<dbReference type="EMBL" id="BNCH01000010">
    <property type="protein sequence ID" value="GHF08186.1"/>
    <property type="molecule type" value="Genomic_DNA"/>
</dbReference>
<evidence type="ECO:0008006" key="4">
    <source>
        <dbReference type="Google" id="ProtNLM"/>
    </source>
</evidence>
<comment type="caution">
    <text evidence="2">The sequence shown here is derived from an EMBL/GenBank/DDBJ whole genome shotgun (WGS) entry which is preliminary data.</text>
</comment>
<proteinExistence type="predicted"/>
<reference evidence="3" key="1">
    <citation type="journal article" date="2019" name="Int. J. Syst. Evol. Microbiol.">
        <title>The Global Catalogue of Microorganisms (GCM) 10K type strain sequencing project: providing services to taxonomists for standard genome sequencing and annotation.</title>
        <authorList>
            <consortium name="The Broad Institute Genomics Platform"/>
            <consortium name="The Broad Institute Genome Sequencing Center for Infectious Disease"/>
            <person name="Wu L."/>
            <person name="Ma J."/>
        </authorList>
    </citation>
    <scope>NUCLEOTIDE SEQUENCE [LARGE SCALE GENOMIC DNA]</scope>
    <source>
        <strain evidence="3">KCTC 42443</strain>
    </source>
</reference>
<evidence type="ECO:0000313" key="3">
    <source>
        <dbReference type="Proteomes" id="UP000609802"/>
    </source>
</evidence>
<sequence>MSSFKWQKAVATVALLFGILTIFSGGNVLFGPTEARTAAGDYVPFVVWFNFLAGFAYVIAAIGLWLNKAWAIWLASLIALTTGFVILAFAVTVIGGAAFEMRTVGALALRFLFWTVIALALRGRTGQAG</sequence>
<dbReference type="Proteomes" id="UP000609802">
    <property type="component" value="Unassembled WGS sequence"/>
</dbReference>
<feature type="transmembrane region" description="Helical" evidence="1">
    <location>
        <begin position="73"/>
        <end position="98"/>
    </location>
</feature>
<keyword evidence="1" id="KW-1133">Transmembrane helix</keyword>
<name>A0ABQ3JDC3_9RHOB</name>
<dbReference type="RefSeq" id="WP_191287511.1">
    <property type="nucleotide sequence ID" value="NZ_BNCH01000010.1"/>
</dbReference>
<evidence type="ECO:0000256" key="1">
    <source>
        <dbReference type="SAM" id="Phobius"/>
    </source>
</evidence>
<keyword evidence="3" id="KW-1185">Reference proteome</keyword>
<protein>
    <recommendedName>
        <fullName evidence="4">DUF4345 domain-containing protein</fullName>
    </recommendedName>
</protein>